<evidence type="ECO:0000256" key="1">
    <source>
        <dbReference type="ARBA" id="ARBA00010617"/>
    </source>
</evidence>
<organism evidence="3 4">
    <name type="scientific">Novosphingobium kunmingense</name>
    <dbReference type="NCBI Taxonomy" id="1211806"/>
    <lineage>
        <taxon>Bacteria</taxon>
        <taxon>Pseudomonadati</taxon>
        <taxon>Pseudomonadota</taxon>
        <taxon>Alphaproteobacteria</taxon>
        <taxon>Sphingomonadales</taxon>
        <taxon>Sphingomonadaceae</taxon>
        <taxon>Novosphingobium</taxon>
    </lineage>
</organism>
<protein>
    <submittedName>
        <fullName evidence="3">Cytochrome P450</fullName>
    </submittedName>
</protein>
<dbReference type="PRINTS" id="PR00359">
    <property type="entry name" value="BP450"/>
</dbReference>
<sequence length="402" mass="45062">MATLARVIPPNVRPEQVFDFDIYADPRIDDDVQGSYSAVLKAAPDIFWSPLNGGHWVVQRHDLIAEIVKNPTVFSAREMQIPRVENPPFFIPLSVDPPENVPYRHVLMPKFSPRAVSEMEPRMRAMAAEIVAEVADKGKCDFIHDVAARFPVSVFMEVMGLPLERLHDFRSIADTYFKARTSEQIQASSQQIFGIFNELLDYRRDNPGTDLLTHFLTVDMGEGRRLSHEEILAMCFVLFLGGMDTVTNVTGFSVQHLAGDPALQARLAADPSLAGKFAEEGLRMFGVIGTPRLVVKDFDDHGVAFRKGEMVLCALWQSGRDPAKLDDPDRFDIDRGAMPHYNFSTGPHLCLGHALARTEMRILVEEWIKRVPSFRAVEGAHHGFRIGTVIALESLPLEWTVA</sequence>
<dbReference type="PROSITE" id="PS00086">
    <property type="entry name" value="CYTOCHROME_P450"/>
    <property type="match status" value="1"/>
</dbReference>
<name>A0A2N0H776_9SPHN</name>
<evidence type="ECO:0000256" key="2">
    <source>
        <dbReference type="RuleBase" id="RU000461"/>
    </source>
</evidence>
<dbReference type="Gene3D" id="1.10.630.10">
    <property type="entry name" value="Cytochrome P450"/>
    <property type="match status" value="1"/>
</dbReference>
<dbReference type="GO" id="GO:0005506">
    <property type="term" value="F:iron ion binding"/>
    <property type="evidence" value="ECO:0007669"/>
    <property type="project" value="InterPro"/>
</dbReference>
<keyword evidence="2" id="KW-0349">Heme</keyword>
<dbReference type="InterPro" id="IPR001128">
    <property type="entry name" value="Cyt_P450"/>
</dbReference>
<dbReference type="InterPro" id="IPR017972">
    <property type="entry name" value="Cyt_P450_CS"/>
</dbReference>
<dbReference type="InterPro" id="IPR036396">
    <property type="entry name" value="Cyt_P450_sf"/>
</dbReference>
<keyword evidence="4" id="KW-1185">Reference proteome</keyword>
<comment type="similarity">
    <text evidence="1 2">Belongs to the cytochrome P450 family.</text>
</comment>
<evidence type="ECO:0000313" key="4">
    <source>
        <dbReference type="Proteomes" id="UP000232587"/>
    </source>
</evidence>
<dbReference type="PANTHER" id="PTHR46696">
    <property type="entry name" value="P450, PUTATIVE (EUROFUNG)-RELATED"/>
    <property type="match status" value="1"/>
</dbReference>
<keyword evidence="2" id="KW-0408">Iron</keyword>
<dbReference type="GO" id="GO:0004497">
    <property type="term" value="F:monooxygenase activity"/>
    <property type="evidence" value="ECO:0007669"/>
    <property type="project" value="UniProtKB-KW"/>
</dbReference>
<dbReference type="SUPFAM" id="SSF48264">
    <property type="entry name" value="Cytochrome P450"/>
    <property type="match status" value="1"/>
</dbReference>
<keyword evidence="2" id="KW-0560">Oxidoreductase</keyword>
<keyword evidence="2" id="KW-0479">Metal-binding</keyword>
<accession>A0A2N0H776</accession>
<dbReference type="AlphaFoldDB" id="A0A2N0H776"/>
<dbReference type="PANTHER" id="PTHR46696:SF6">
    <property type="entry name" value="P450, PUTATIVE (EUROFUNG)-RELATED"/>
    <property type="match status" value="1"/>
</dbReference>
<proteinExistence type="inferred from homology"/>
<dbReference type="InterPro" id="IPR002397">
    <property type="entry name" value="Cyt_P450_B"/>
</dbReference>
<dbReference type="Pfam" id="PF00067">
    <property type="entry name" value="p450"/>
    <property type="match status" value="2"/>
</dbReference>
<dbReference type="EMBL" id="PHUF01000004">
    <property type="protein sequence ID" value="PKB14788.1"/>
    <property type="molecule type" value="Genomic_DNA"/>
</dbReference>
<dbReference type="RefSeq" id="WP_100867579.1">
    <property type="nucleotide sequence ID" value="NZ_PHUF01000004.1"/>
</dbReference>
<gene>
    <name evidence="3" type="ORF">B0I00_2389</name>
</gene>
<dbReference type="Proteomes" id="UP000232587">
    <property type="component" value="Unassembled WGS sequence"/>
</dbReference>
<evidence type="ECO:0000313" key="3">
    <source>
        <dbReference type="EMBL" id="PKB14788.1"/>
    </source>
</evidence>
<dbReference type="GO" id="GO:0020037">
    <property type="term" value="F:heme binding"/>
    <property type="evidence" value="ECO:0007669"/>
    <property type="project" value="InterPro"/>
</dbReference>
<dbReference type="GO" id="GO:0016705">
    <property type="term" value="F:oxidoreductase activity, acting on paired donors, with incorporation or reduction of molecular oxygen"/>
    <property type="evidence" value="ECO:0007669"/>
    <property type="project" value="InterPro"/>
</dbReference>
<keyword evidence="2" id="KW-0503">Monooxygenase</keyword>
<reference evidence="3 4" key="1">
    <citation type="submission" date="2017-11" db="EMBL/GenBank/DDBJ databases">
        <title>Genomic Encyclopedia of Type Strains, Phase III (KMG-III): the genomes of soil and plant-associated and newly described type strains.</title>
        <authorList>
            <person name="Whitman W."/>
        </authorList>
    </citation>
    <scope>NUCLEOTIDE SEQUENCE [LARGE SCALE GENOMIC DNA]</scope>
    <source>
        <strain evidence="3 4">CGMCC 1.12274</strain>
    </source>
</reference>
<comment type="caution">
    <text evidence="3">The sequence shown here is derived from an EMBL/GenBank/DDBJ whole genome shotgun (WGS) entry which is preliminary data.</text>
</comment>
<dbReference type="OrthoDB" id="5522954at2"/>